<comment type="caution">
    <text evidence="1">The sequence shown here is derived from an EMBL/GenBank/DDBJ whole genome shotgun (WGS) entry which is preliminary data.</text>
</comment>
<dbReference type="EMBL" id="CAJVPS010001984">
    <property type="protein sequence ID" value="CAG8556611.1"/>
    <property type="molecule type" value="Genomic_DNA"/>
</dbReference>
<evidence type="ECO:0000313" key="1">
    <source>
        <dbReference type="EMBL" id="CAG8556611.1"/>
    </source>
</evidence>
<dbReference type="Proteomes" id="UP000789508">
    <property type="component" value="Unassembled WGS sequence"/>
</dbReference>
<evidence type="ECO:0000313" key="2">
    <source>
        <dbReference type="Proteomes" id="UP000789508"/>
    </source>
</evidence>
<keyword evidence="2" id="KW-1185">Reference proteome</keyword>
<organism evidence="1 2">
    <name type="scientific">Ambispora leptoticha</name>
    <dbReference type="NCBI Taxonomy" id="144679"/>
    <lineage>
        <taxon>Eukaryota</taxon>
        <taxon>Fungi</taxon>
        <taxon>Fungi incertae sedis</taxon>
        <taxon>Mucoromycota</taxon>
        <taxon>Glomeromycotina</taxon>
        <taxon>Glomeromycetes</taxon>
        <taxon>Archaeosporales</taxon>
        <taxon>Ambisporaceae</taxon>
        <taxon>Ambispora</taxon>
    </lineage>
</organism>
<protein>
    <submittedName>
        <fullName evidence="1">911_t:CDS:1</fullName>
    </submittedName>
</protein>
<proteinExistence type="predicted"/>
<gene>
    <name evidence="1" type="ORF">ALEPTO_LOCUS6141</name>
</gene>
<reference evidence="1" key="1">
    <citation type="submission" date="2021-06" db="EMBL/GenBank/DDBJ databases">
        <authorList>
            <person name="Kallberg Y."/>
            <person name="Tangrot J."/>
            <person name="Rosling A."/>
        </authorList>
    </citation>
    <scope>NUCLEOTIDE SEQUENCE</scope>
    <source>
        <strain evidence="1">FL130A</strain>
    </source>
</reference>
<dbReference type="AlphaFoldDB" id="A0A9N9B855"/>
<name>A0A9N9B855_9GLOM</name>
<sequence length="122" mass="14045">MQFQAQSLKRKLDSEDENREDIFIYKRHNHSVVTVDNSIQSNESSFVSTPTTEDEMDIDTPLFINPSSTAAFNSNPNQFHHHQTEVIPAIMMSVMKHQTPSPSICCVKDNQHEKLIRFGCMY</sequence>
<accession>A0A9N9B855</accession>
<dbReference type="OrthoDB" id="2400795at2759"/>